<evidence type="ECO:0000313" key="2">
    <source>
        <dbReference type="Proteomes" id="UP000694521"/>
    </source>
</evidence>
<accession>A0A8B9EI39</accession>
<reference evidence="1" key="2">
    <citation type="submission" date="2025-09" db="UniProtKB">
        <authorList>
            <consortium name="Ensembl"/>
        </authorList>
    </citation>
    <scope>IDENTIFICATION</scope>
</reference>
<organism evidence="1 2">
    <name type="scientific">Anser cygnoides</name>
    <name type="common">Swan goose</name>
    <dbReference type="NCBI Taxonomy" id="8845"/>
    <lineage>
        <taxon>Eukaryota</taxon>
        <taxon>Metazoa</taxon>
        <taxon>Chordata</taxon>
        <taxon>Craniata</taxon>
        <taxon>Vertebrata</taxon>
        <taxon>Euteleostomi</taxon>
        <taxon>Archelosauria</taxon>
        <taxon>Archosauria</taxon>
        <taxon>Dinosauria</taxon>
        <taxon>Saurischia</taxon>
        <taxon>Theropoda</taxon>
        <taxon>Coelurosauria</taxon>
        <taxon>Aves</taxon>
        <taxon>Neognathae</taxon>
        <taxon>Galloanserae</taxon>
        <taxon>Anseriformes</taxon>
        <taxon>Anatidae</taxon>
        <taxon>Anserinae</taxon>
        <taxon>Anser</taxon>
    </lineage>
</organism>
<reference evidence="1" key="1">
    <citation type="submission" date="2025-08" db="UniProtKB">
        <authorList>
            <consortium name="Ensembl"/>
        </authorList>
    </citation>
    <scope>IDENTIFICATION</scope>
</reference>
<protein>
    <submittedName>
        <fullName evidence="1">Uncharacterized protein</fullName>
    </submittedName>
</protein>
<dbReference type="Ensembl" id="ENSACDT00005025315.1">
    <property type="protein sequence ID" value="ENSACDP00005021173.1"/>
    <property type="gene ID" value="ENSACDG00005015334.1"/>
</dbReference>
<evidence type="ECO:0000313" key="1">
    <source>
        <dbReference type="Ensembl" id="ENSACDP00005021173.1"/>
    </source>
</evidence>
<dbReference type="AlphaFoldDB" id="A0A8B9EI39"/>
<sequence>MDKLLQKCKCFPSQVGKGCAQKFWKNQEKVVESIEQCQASRKIGQRKGKGVICAVLDETPAPKLISDVEYTALKSENETGKTLGIRVDKLLIENDKVVTENDKLVSENNHLKQLLERVSHLLNKVQPSTLVKQIRRLLHSADPESWDGDFWFDSDDGVKEIADSEPQLISLRPLVKTETTVDDDDEIRTTVRTIPWSPAELVKIQEKFSRRSGESEVDYVWRVSLEGGDQIMLSEEEAGGFWGPGVFLTTTPGDHNYSITAWMAYWAGGIDPQERGEPLEIRATSYSDLAVAVQKAACIQAIYERDEFRKSPMLAPIDPARLTPLIRGLPDCLKMFVAHTQDRILAARRDDDHGRRWNPNSPIPTWSEFIQDIDKYGRRMGWISSSSIKSQDHPRRVRQIHTQNPRYPKFKERFKFNKERDELWLITRDSTNPEHNIWSTQG</sequence>
<keyword evidence="2" id="KW-1185">Reference proteome</keyword>
<dbReference type="Proteomes" id="UP000694521">
    <property type="component" value="Unplaced"/>
</dbReference>
<name>A0A8B9EI39_ANSCY</name>
<proteinExistence type="predicted"/>